<evidence type="ECO:0000256" key="1">
    <source>
        <dbReference type="SAM" id="MobiDB-lite"/>
    </source>
</evidence>
<protein>
    <submittedName>
        <fullName evidence="2">Uncharacterized protein</fullName>
    </submittedName>
</protein>
<sequence length="542" mass="58960">MAAPLVDRNYHFPPFPPTPPDVQITPFSDFQEWGTRVIGADGVEHDGQGIPTIALAKSKKSKNKKKKAAATTGVKLPWWEEWFTGSGHLARSGVYDLTSNRVDRFHQAGTDFVKFHDVNTREYVKQIWLKFQIFVGLGSDGLKLGNSRNDDDNMSDDAFDDDEASSGPLDDVVVSPAEMFLDDPVQTIKIFLSSYMRSAGLMWDENKLDAAPRLMRFFVEFLLRNEAVPESADGFRESLDVIETAAKELPATPVISKTLPGAFSEACVVCWGSRLQSGWVRESDEEGEPEAKRTKTSLGDEEVLDGAKIEDVPDDEEMKDTTENTSWGASSDAQADSTGEVGWGGGGGWADDTDSWPDGKNPKPNEPEARIRPTLMDLLGPTALPHTHEPGIVEWSLRRLKSITVPDAAQDADGTEGDGAAAVEHRLASRMARIVLAPWLAWDPAHLEASAPHILGTSRGALVGDVNAPGHDMLKDEITLLVDPATLEASKLCVGMGLAATWVQIARVSGADNGGEESGGVGPGQYWYLEEFVLVLPSFWST</sequence>
<comment type="caution">
    <text evidence="2">The sequence shown here is derived from an EMBL/GenBank/DDBJ whole genome shotgun (WGS) entry which is preliminary data.</text>
</comment>
<feature type="compositionally biased region" description="Acidic residues" evidence="1">
    <location>
        <begin position="152"/>
        <end position="164"/>
    </location>
</feature>
<feature type="compositionally biased region" description="Basic and acidic residues" evidence="1">
    <location>
        <begin position="360"/>
        <end position="371"/>
    </location>
</feature>
<dbReference type="EMBL" id="JARKIF010000013">
    <property type="protein sequence ID" value="KAJ7624825.1"/>
    <property type="molecule type" value="Genomic_DNA"/>
</dbReference>
<proteinExistence type="predicted"/>
<keyword evidence="3" id="KW-1185">Reference proteome</keyword>
<name>A0AAD7BM21_9AGAR</name>
<accession>A0AAD7BM21</accession>
<evidence type="ECO:0000313" key="3">
    <source>
        <dbReference type="Proteomes" id="UP001221142"/>
    </source>
</evidence>
<evidence type="ECO:0000313" key="2">
    <source>
        <dbReference type="EMBL" id="KAJ7624825.1"/>
    </source>
</evidence>
<feature type="region of interest" description="Disordered" evidence="1">
    <location>
        <begin position="148"/>
        <end position="167"/>
    </location>
</feature>
<dbReference type="Proteomes" id="UP001221142">
    <property type="component" value="Unassembled WGS sequence"/>
</dbReference>
<dbReference type="AlphaFoldDB" id="A0AAD7BM21"/>
<gene>
    <name evidence="2" type="ORF">FB45DRAFT_796792</name>
</gene>
<feature type="compositionally biased region" description="Polar residues" evidence="1">
    <location>
        <begin position="323"/>
        <end position="337"/>
    </location>
</feature>
<dbReference type="Pfam" id="PF09692">
    <property type="entry name" value="Arb1"/>
    <property type="match status" value="1"/>
</dbReference>
<dbReference type="GO" id="GO:0033167">
    <property type="term" value="C:ARC complex"/>
    <property type="evidence" value="ECO:0007669"/>
    <property type="project" value="InterPro"/>
</dbReference>
<dbReference type="GO" id="GO:0031047">
    <property type="term" value="P:regulatory ncRNA-mediated gene silencing"/>
    <property type="evidence" value="ECO:0007669"/>
    <property type="project" value="InterPro"/>
</dbReference>
<dbReference type="InterPro" id="IPR018606">
    <property type="entry name" value="Arb1"/>
</dbReference>
<organism evidence="2 3">
    <name type="scientific">Roridomyces roridus</name>
    <dbReference type="NCBI Taxonomy" id="1738132"/>
    <lineage>
        <taxon>Eukaryota</taxon>
        <taxon>Fungi</taxon>
        <taxon>Dikarya</taxon>
        <taxon>Basidiomycota</taxon>
        <taxon>Agaricomycotina</taxon>
        <taxon>Agaricomycetes</taxon>
        <taxon>Agaricomycetidae</taxon>
        <taxon>Agaricales</taxon>
        <taxon>Marasmiineae</taxon>
        <taxon>Mycenaceae</taxon>
        <taxon>Roridomyces</taxon>
    </lineage>
</organism>
<reference evidence="2" key="1">
    <citation type="submission" date="2023-03" db="EMBL/GenBank/DDBJ databases">
        <title>Massive genome expansion in bonnet fungi (Mycena s.s.) driven by repeated elements and novel gene families across ecological guilds.</title>
        <authorList>
            <consortium name="Lawrence Berkeley National Laboratory"/>
            <person name="Harder C.B."/>
            <person name="Miyauchi S."/>
            <person name="Viragh M."/>
            <person name="Kuo A."/>
            <person name="Thoen E."/>
            <person name="Andreopoulos B."/>
            <person name="Lu D."/>
            <person name="Skrede I."/>
            <person name="Drula E."/>
            <person name="Henrissat B."/>
            <person name="Morin E."/>
            <person name="Kohler A."/>
            <person name="Barry K."/>
            <person name="LaButti K."/>
            <person name="Morin E."/>
            <person name="Salamov A."/>
            <person name="Lipzen A."/>
            <person name="Mereny Z."/>
            <person name="Hegedus B."/>
            <person name="Baldrian P."/>
            <person name="Stursova M."/>
            <person name="Weitz H."/>
            <person name="Taylor A."/>
            <person name="Grigoriev I.V."/>
            <person name="Nagy L.G."/>
            <person name="Martin F."/>
            <person name="Kauserud H."/>
        </authorList>
    </citation>
    <scope>NUCLEOTIDE SEQUENCE</scope>
    <source>
        <strain evidence="2">9284</strain>
    </source>
</reference>
<feature type="region of interest" description="Disordered" evidence="1">
    <location>
        <begin position="280"/>
        <end position="371"/>
    </location>
</feature>